<accession>A0A383C545</accession>
<organism evidence="4">
    <name type="scientific">marine metagenome</name>
    <dbReference type="NCBI Taxonomy" id="408172"/>
    <lineage>
        <taxon>unclassified sequences</taxon>
        <taxon>metagenomes</taxon>
        <taxon>ecological metagenomes</taxon>
    </lineage>
</organism>
<keyword evidence="2" id="KW-0472">Membrane</keyword>
<proteinExistence type="predicted"/>
<feature type="domain" description="Bacterial surface antigen (D15)" evidence="3">
    <location>
        <begin position="79"/>
        <end position="173"/>
    </location>
</feature>
<evidence type="ECO:0000256" key="1">
    <source>
        <dbReference type="ARBA" id="ARBA00004370"/>
    </source>
</evidence>
<gene>
    <name evidence="4" type="ORF">METZ01_LOCUS480155</name>
</gene>
<dbReference type="Pfam" id="PF01103">
    <property type="entry name" value="Omp85"/>
    <property type="match status" value="1"/>
</dbReference>
<protein>
    <recommendedName>
        <fullName evidence="3">Bacterial surface antigen (D15) domain-containing protein</fullName>
    </recommendedName>
</protein>
<reference evidence="4" key="1">
    <citation type="submission" date="2018-05" db="EMBL/GenBank/DDBJ databases">
        <authorList>
            <person name="Lanie J.A."/>
            <person name="Ng W.-L."/>
            <person name="Kazmierczak K.M."/>
            <person name="Andrzejewski T.M."/>
            <person name="Davidsen T.M."/>
            <person name="Wayne K.J."/>
            <person name="Tettelin H."/>
            <person name="Glass J.I."/>
            <person name="Rusch D."/>
            <person name="Podicherti R."/>
            <person name="Tsui H.-C.T."/>
            <person name="Winkler M.E."/>
        </authorList>
    </citation>
    <scope>NUCLEOTIDE SEQUENCE</scope>
</reference>
<dbReference type="AlphaFoldDB" id="A0A383C545"/>
<name>A0A383C545_9ZZZZ</name>
<dbReference type="GO" id="GO:0019867">
    <property type="term" value="C:outer membrane"/>
    <property type="evidence" value="ECO:0007669"/>
    <property type="project" value="InterPro"/>
</dbReference>
<sequence>REFSLPGSFRGVTGRDRAYREATGQLSAYRGFSGPGFSNHVVGVRASFGVATGPGVDRYHFGVGGAQGRLEHVTGAELFGGRSLLFPVRGYFEEQRTGRYAWSASAEYRFPLLNVHRGLGLFPLHVDRISGALFADLGNAWGPNDPVDSEANFVNSREVRLAAVGAELQTLVSVLYRSRLFFRLGVAFTFTDTPSDPVYLRLGLAF</sequence>
<feature type="non-terminal residue" evidence="4">
    <location>
        <position position="1"/>
    </location>
</feature>
<comment type="subcellular location">
    <subcellularLocation>
        <location evidence="1">Membrane</location>
    </subcellularLocation>
</comment>
<evidence type="ECO:0000313" key="4">
    <source>
        <dbReference type="EMBL" id="SVE27301.1"/>
    </source>
</evidence>
<evidence type="ECO:0000259" key="3">
    <source>
        <dbReference type="Pfam" id="PF01103"/>
    </source>
</evidence>
<evidence type="ECO:0000256" key="2">
    <source>
        <dbReference type="ARBA" id="ARBA00023136"/>
    </source>
</evidence>
<dbReference type="InterPro" id="IPR000184">
    <property type="entry name" value="Bac_surfAg_D15"/>
</dbReference>
<dbReference type="Gene3D" id="2.40.160.50">
    <property type="entry name" value="membrane protein fhac: a member of the omp85/tpsb transporter family"/>
    <property type="match status" value="1"/>
</dbReference>
<dbReference type="EMBL" id="UINC01205914">
    <property type="protein sequence ID" value="SVE27301.1"/>
    <property type="molecule type" value="Genomic_DNA"/>
</dbReference>